<dbReference type="Pfam" id="PF14492">
    <property type="entry name" value="EFG_III"/>
    <property type="match status" value="1"/>
</dbReference>
<feature type="domain" description="Tr-type G" evidence="5">
    <location>
        <begin position="7"/>
        <end position="239"/>
    </location>
</feature>
<dbReference type="Pfam" id="PF03764">
    <property type="entry name" value="EFG_IV"/>
    <property type="match status" value="1"/>
</dbReference>
<proteinExistence type="predicted"/>
<keyword evidence="7" id="KW-1185">Reference proteome</keyword>
<dbReference type="InterPro" id="IPR000640">
    <property type="entry name" value="EFG_V-like"/>
</dbReference>
<dbReference type="PRINTS" id="PR01037">
    <property type="entry name" value="TCRTETOQM"/>
</dbReference>
<dbReference type="InterPro" id="IPR000795">
    <property type="entry name" value="T_Tr_GTP-bd_dom"/>
</dbReference>
<dbReference type="InterPro" id="IPR014721">
    <property type="entry name" value="Ribsml_uS5_D2-typ_fold_subgr"/>
</dbReference>
<dbReference type="SUPFAM" id="SSF54980">
    <property type="entry name" value="EF-G C-terminal domain-like"/>
    <property type="match status" value="2"/>
</dbReference>
<evidence type="ECO:0000256" key="4">
    <source>
        <dbReference type="ARBA" id="ARBA00023251"/>
    </source>
</evidence>
<dbReference type="GO" id="GO:0003924">
    <property type="term" value="F:GTPase activity"/>
    <property type="evidence" value="ECO:0007669"/>
    <property type="project" value="InterPro"/>
</dbReference>
<dbReference type="PRINTS" id="PR00315">
    <property type="entry name" value="ELONGATNFCT"/>
</dbReference>
<dbReference type="Pfam" id="PF00009">
    <property type="entry name" value="GTP_EFTU"/>
    <property type="match status" value="1"/>
</dbReference>
<keyword evidence="3" id="KW-0342">GTP-binding</keyword>
<evidence type="ECO:0000313" key="6">
    <source>
        <dbReference type="EMBL" id="KFF30995.1"/>
    </source>
</evidence>
<dbReference type="InterPro" id="IPR005517">
    <property type="entry name" value="Transl_elong_EFG/EF2_IV"/>
</dbReference>
<accession>A0A080N427</accession>
<gene>
    <name evidence="6" type="ORF">BBOMB_0324</name>
</gene>
<dbReference type="Proteomes" id="UP000028730">
    <property type="component" value="Unassembled WGS sequence"/>
</dbReference>
<dbReference type="OrthoDB" id="9801472at2"/>
<dbReference type="AlphaFoldDB" id="A0A080N427"/>
<dbReference type="SMART" id="SM00889">
    <property type="entry name" value="EFG_IV"/>
    <property type="match status" value="1"/>
</dbReference>
<dbReference type="Gene3D" id="3.40.50.300">
    <property type="entry name" value="P-loop containing nucleotide triphosphate hydrolases"/>
    <property type="match status" value="1"/>
</dbReference>
<dbReference type="SUPFAM" id="SSF52540">
    <property type="entry name" value="P-loop containing nucleoside triphosphate hydrolases"/>
    <property type="match status" value="1"/>
</dbReference>
<dbReference type="Gene3D" id="3.30.70.240">
    <property type="match status" value="1"/>
</dbReference>
<dbReference type="eggNOG" id="COG0480">
    <property type="taxonomic scope" value="Bacteria"/>
</dbReference>
<dbReference type="InterPro" id="IPR027417">
    <property type="entry name" value="P-loop_NTPase"/>
</dbReference>
<evidence type="ECO:0000256" key="2">
    <source>
        <dbReference type="ARBA" id="ARBA00022917"/>
    </source>
</evidence>
<dbReference type="EMBL" id="ATLK01000001">
    <property type="protein sequence ID" value="KFF30995.1"/>
    <property type="molecule type" value="Genomic_DNA"/>
</dbReference>
<dbReference type="NCBIfam" id="TIGR00231">
    <property type="entry name" value="small_GTP"/>
    <property type="match status" value="1"/>
</dbReference>
<dbReference type="InterPro" id="IPR005225">
    <property type="entry name" value="Small_GTP-bd"/>
</dbReference>
<keyword evidence="1" id="KW-0547">Nucleotide-binding</keyword>
<organism evidence="6 7">
    <name type="scientific">Bifidobacterium bombi DSM 19703</name>
    <dbReference type="NCBI Taxonomy" id="1341695"/>
    <lineage>
        <taxon>Bacteria</taxon>
        <taxon>Bacillati</taxon>
        <taxon>Actinomycetota</taxon>
        <taxon>Actinomycetes</taxon>
        <taxon>Bifidobacteriales</taxon>
        <taxon>Bifidobacteriaceae</taxon>
        <taxon>Bifidobacterium</taxon>
    </lineage>
</organism>
<keyword evidence="6" id="KW-0251">Elongation factor</keyword>
<comment type="caution">
    <text evidence="6">The sequence shown here is derived from an EMBL/GenBank/DDBJ whole genome shotgun (WGS) entry which is preliminary data.</text>
</comment>
<dbReference type="InterPro" id="IPR031157">
    <property type="entry name" value="G_TR_CS"/>
</dbReference>
<dbReference type="RefSeq" id="WP_044086510.1">
    <property type="nucleotide sequence ID" value="NZ_ATLK01000001.1"/>
</dbReference>
<keyword evidence="4" id="KW-0046">Antibiotic resistance</keyword>
<dbReference type="PROSITE" id="PS51722">
    <property type="entry name" value="G_TR_2"/>
    <property type="match status" value="1"/>
</dbReference>
<evidence type="ECO:0000259" key="5">
    <source>
        <dbReference type="PROSITE" id="PS51722"/>
    </source>
</evidence>
<dbReference type="InterPro" id="IPR020568">
    <property type="entry name" value="Ribosomal_Su5_D2-typ_SF"/>
</dbReference>
<dbReference type="GO" id="GO:0003746">
    <property type="term" value="F:translation elongation factor activity"/>
    <property type="evidence" value="ECO:0007669"/>
    <property type="project" value="UniProtKB-KW"/>
</dbReference>
<dbReference type="PROSITE" id="PS00301">
    <property type="entry name" value="G_TR_1"/>
    <property type="match status" value="1"/>
</dbReference>
<dbReference type="GO" id="GO:0046677">
    <property type="term" value="P:response to antibiotic"/>
    <property type="evidence" value="ECO:0007669"/>
    <property type="project" value="UniProtKB-KW"/>
</dbReference>
<protein>
    <submittedName>
        <fullName evidence="6">Translation elongation factors G</fullName>
    </submittedName>
</protein>
<dbReference type="Gene3D" id="2.40.30.10">
    <property type="entry name" value="Translation factors"/>
    <property type="match status" value="1"/>
</dbReference>
<sequence>MDDKWCAKRITVGVLAHVDAGKTTLCEAMLYRSGEIRRLGRVDDGDAFLDTDAMERNRGITIFSKNAVVHYGGMEMTLLDTPGHVDFAAETERTLAVLDYAIVVVSAADGVQGHTRTLWNLLERHHIPVFVFVNKMDAAGADRRYVMRELGSQLSAACVDFSDPCAPQPAEREDVALLDGDDGISAVDEFLECGRLSNATLRSMVAGRKVFPCYFGSALRLRGVDEFLDGIAAYMCPPSYGEEFGARVFKVSHDRDGSRLTWVKITGGSLPVKSVLDLHAPQQAVSSDLVSSSSMAGRGSYREKIDQIRLYDGVKFELAPEAPSGTICALTGLEHTYPGQGMGFERDGAASELRPVLTYRVVTQPGQDLHKVIAALHELEDEDPSLRVRWVARLNEIQVQLMGPVQIDVLCETLRERYGIEVTFNKGGVLYLETVTACGEGIGHFEPLRHYAEVHLELRPGQRGSGLVFDSQCGSDALAGNWQHLVLTHLREKEHAGVLIGAPITDMRISLIAGRGHEKHTEGGDFREATYRAVRQGLMQLRSRGKCMLLEPWYRFSLRVGQTHLGRAMSDVERMGGRYEAPEADGDEAILEGYAPVESMSDYAMEVNVYTHGKGSLECVFSGYEPCHNADEVIASAGYDPEQDMDNIPDSVFCAHGSGYAVKWNRVPDFAHVDALGGADSERT</sequence>
<dbReference type="SUPFAM" id="SSF54211">
    <property type="entry name" value="Ribosomal protein S5 domain 2-like"/>
    <property type="match status" value="1"/>
</dbReference>
<evidence type="ECO:0000256" key="3">
    <source>
        <dbReference type="ARBA" id="ARBA00023134"/>
    </source>
</evidence>
<evidence type="ECO:0000313" key="7">
    <source>
        <dbReference type="Proteomes" id="UP000028730"/>
    </source>
</evidence>
<name>A0A080N427_9BIFI</name>
<dbReference type="PANTHER" id="PTHR43261:SF1">
    <property type="entry name" value="RIBOSOME-RELEASING FACTOR 2, MITOCHONDRIAL"/>
    <property type="match status" value="1"/>
</dbReference>
<dbReference type="Gene3D" id="3.30.70.870">
    <property type="entry name" value="Elongation Factor G (Translational Gtpase), domain 3"/>
    <property type="match status" value="1"/>
</dbReference>
<dbReference type="SUPFAM" id="SSF50447">
    <property type="entry name" value="Translation proteins"/>
    <property type="match status" value="1"/>
</dbReference>
<dbReference type="GO" id="GO:0032790">
    <property type="term" value="P:ribosome disassembly"/>
    <property type="evidence" value="ECO:0007669"/>
    <property type="project" value="TreeGrafter"/>
</dbReference>
<dbReference type="Gene3D" id="3.30.230.10">
    <property type="match status" value="1"/>
</dbReference>
<dbReference type="InterPro" id="IPR009000">
    <property type="entry name" value="Transl_B-barrel_sf"/>
</dbReference>
<dbReference type="CDD" id="cd03711">
    <property type="entry name" value="Tet_C"/>
    <property type="match status" value="1"/>
</dbReference>
<dbReference type="PANTHER" id="PTHR43261">
    <property type="entry name" value="TRANSLATION ELONGATION FACTOR G-RELATED"/>
    <property type="match status" value="1"/>
</dbReference>
<dbReference type="STRING" id="1341695.BBOMB_0324"/>
<dbReference type="GO" id="GO:0005525">
    <property type="term" value="F:GTP binding"/>
    <property type="evidence" value="ECO:0007669"/>
    <property type="project" value="UniProtKB-KW"/>
</dbReference>
<keyword evidence="2" id="KW-0648">Protein biosynthesis</keyword>
<dbReference type="InterPro" id="IPR041095">
    <property type="entry name" value="EFG_II"/>
</dbReference>
<dbReference type="InterPro" id="IPR035650">
    <property type="entry name" value="Tet_C"/>
</dbReference>
<dbReference type="SMART" id="SM00838">
    <property type="entry name" value="EFG_C"/>
    <property type="match status" value="1"/>
</dbReference>
<evidence type="ECO:0000256" key="1">
    <source>
        <dbReference type="ARBA" id="ARBA00022741"/>
    </source>
</evidence>
<dbReference type="InterPro" id="IPR035647">
    <property type="entry name" value="EFG_III/V"/>
</dbReference>
<reference evidence="6 7" key="1">
    <citation type="journal article" date="2014" name="Appl. Environ. Microbiol.">
        <title>Genomic encyclopedia of type strains of the genus Bifidobacterium.</title>
        <authorList>
            <person name="Milani C."/>
            <person name="Lugli G.A."/>
            <person name="Duranti S."/>
            <person name="Turroni F."/>
            <person name="Bottacini F."/>
            <person name="Mangifesta M."/>
            <person name="Sanchez B."/>
            <person name="Viappiani A."/>
            <person name="Mancabelli L."/>
            <person name="Taminiau B."/>
            <person name="Delcenserie V."/>
            <person name="Barrangou R."/>
            <person name="Margolles A."/>
            <person name="van Sinderen D."/>
            <person name="Ventura M."/>
        </authorList>
    </citation>
    <scope>NUCLEOTIDE SEQUENCE [LARGE SCALE GENOMIC DNA]</scope>
    <source>
        <strain evidence="6 7">DSM 19703</strain>
    </source>
</reference>
<dbReference type="Pfam" id="PF00679">
    <property type="entry name" value="EFG_C"/>
    <property type="match status" value="1"/>
</dbReference>